<keyword evidence="2" id="KW-0472">Membrane</keyword>
<dbReference type="Proteomes" id="UP000020681">
    <property type="component" value="Unassembled WGS sequence"/>
</dbReference>
<feature type="transmembrane region" description="Helical" evidence="2">
    <location>
        <begin position="51"/>
        <end position="71"/>
    </location>
</feature>
<feature type="region of interest" description="Disordered" evidence="1">
    <location>
        <begin position="678"/>
        <end position="746"/>
    </location>
</feature>
<gene>
    <name evidence="4" type="ORF">I551_0743</name>
</gene>
<dbReference type="Pfam" id="PF02026">
    <property type="entry name" value="RyR"/>
    <property type="match status" value="1"/>
</dbReference>
<evidence type="ECO:0000259" key="3">
    <source>
        <dbReference type="Pfam" id="PF02026"/>
    </source>
</evidence>
<feature type="region of interest" description="Disordered" evidence="1">
    <location>
        <begin position="765"/>
        <end position="792"/>
    </location>
</feature>
<evidence type="ECO:0000313" key="4">
    <source>
        <dbReference type="EMBL" id="EUA92769.1"/>
    </source>
</evidence>
<dbReference type="InterPro" id="IPR003032">
    <property type="entry name" value="Ryanodine_rcpt"/>
</dbReference>
<evidence type="ECO:0000313" key="5">
    <source>
        <dbReference type="Proteomes" id="UP000020681"/>
    </source>
</evidence>
<feature type="compositionally biased region" description="Low complexity" evidence="1">
    <location>
        <begin position="685"/>
        <end position="696"/>
    </location>
</feature>
<keyword evidence="2" id="KW-0812">Transmembrane</keyword>
<dbReference type="EMBL" id="JAOL01000072">
    <property type="protein sequence ID" value="EUA92769.1"/>
    <property type="molecule type" value="Genomic_DNA"/>
</dbReference>
<protein>
    <recommendedName>
        <fullName evidence="3">Ryanodine receptor Ryr domain-containing protein</fullName>
    </recommendedName>
</protein>
<keyword evidence="2" id="KW-1133">Transmembrane helix</keyword>
<feature type="transmembrane region" description="Helical" evidence="2">
    <location>
        <begin position="12"/>
        <end position="31"/>
    </location>
</feature>
<name>A0ABP3ANV9_MYCUL</name>
<comment type="caution">
    <text evidence="4">The sequence shown here is derived from an EMBL/GenBank/DDBJ whole genome shotgun (WGS) entry which is preliminary data.</text>
</comment>
<feature type="domain" description="Ryanodine receptor Ryr" evidence="3">
    <location>
        <begin position="584"/>
        <end position="632"/>
    </location>
</feature>
<evidence type="ECO:0000256" key="1">
    <source>
        <dbReference type="SAM" id="MobiDB-lite"/>
    </source>
</evidence>
<proteinExistence type="predicted"/>
<reference evidence="4 5" key="1">
    <citation type="submission" date="2014-01" db="EMBL/GenBank/DDBJ databases">
        <authorList>
            <person name="Dobos K."/>
            <person name="Lenaerts A."/>
            <person name="Ordway D."/>
            <person name="DeGroote M.A."/>
            <person name="Parker T."/>
            <person name="Sizemore C."/>
            <person name="Tallon L.J."/>
            <person name="Sadzewicz L.K."/>
            <person name="Sengamalay N."/>
            <person name="Fraser C.M."/>
            <person name="Hine E."/>
            <person name="Shefchek K.A."/>
            <person name="Das S.P."/>
            <person name="Tettelin H."/>
        </authorList>
    </citation>
    <scope>NUCLEOTIDE SEQUENCE [LARGE SCALE GENOMIC DNA]</scope>
    <source>
        <strain evidence="4 5">Harvey</strain>
    </source>
</reference>
<keyword evidence="5" id="KW-1185">Reference proteome</keyword>
<dbReference type="Gene3D" id="6.20.350.10">
    <property type="match status" value="1"/>
</dbReference>
<organism evidence="4 5">
    <name type="scientific">Mycobacterium ulcerans str. Harvey</name>
    <dbReference type="NCBI Taxonomy" id="1299332"/>
    <lineage>
        <taxon>Bacteria</taxon>
        <taxon>Bacillati</taxon>
        <taxon>Actinomycetota</taxon>
        <taxon>Actinomycetes</taxon>
        <taxon>Mycobacteriales</taxon>
        <taxon>Mycobacteriaceae</taxon>
        <taxon>Mycobacterium</taxon>
        <taxon>Mycobacterium ulcerans group</taxon>
    </lineage>
</organism>
<evidence type="ECO:0000256" key="2">
    <source>
        <dbReference type="SAM" id="Phobius"/>
    </source>
</evidence>
<sequence>MLRSRKAAPLARWVLSLVGLLLIGYLAAVALQPAILDQLPSPVSWFGRPGSMATIAIVVGVLGAVSVLTFRSSASHRLVGVSFTIIALLVSASAVLGLSAYWRCHDDNHPAVFTPLMWTAQLVKGGVGDTSLSGRTCPNPTPVALELARFAALSAIFTGLGGVVVGIFRSRVDRLRANLADSVTVIVGGDDDTQPMLSGVARALDRHGTLVLITNADNEHVQRARRQGARVVLVDFNAPSSLASLRLWRHLGRLCLMSPDPSTNLLWLDVTGRRVAQLGNKQWLPLIVRIDDPWLAESWRAKQFGGSDTRWAADVVGKYEVTASRLLDGVMATGRITRVFVCGSSQLTLALCAELTRRALERDFYTAPGVPPLPALTLVETDAEDYVRDHEFYRQQAGFGSSTGPAVTAVSEAPTVPTMWRLISDADPTNCGVILAGPDAATRGTRLAARFPEMPVYASDLGTNITDDSIQVVGLLQSYSLVLDTREGRIQDVWDRAARLIHERKVAGIGPTKSRSPATMPWAELNEFYRGSTRRRVRNALWMVKQIAGHTWNTWGNPAKPLSNQEMAESPPLEQLSLMGFDRHAALSMARAEHEDWCRYYRRNGWSYGPTRDDARKLHDRLVDWAVVEGDRDLLNAALGSLADTLWSLRRLGYRSRPLWRPFIRVGTVSAQQRNAPWAWTSDSGAPGTPTPATGPLRRMGRRGRCETMFSGPATNKMATDSGVARGRCKPARRTSGRRSAPRKVRLPRPTATGWCATATANSSRFPATSSHVGTASSIRRRGPASADSSATRGVGFLRKWSGPERSSGWTDRKLGAGWLRGIRQRA</sequence>
<feature type="compositionally biased region" description="Polar residues" evidence="1">
    <location>
        <begin position="765"/>
        <end position="778"/>
    </location>
</feature>
<feature type="transmembrane region" description="Helical" evidence="2">
    <location>
        <begin position="78"/>
        <end position="102"/>
    </location>
</feature>
<feature type="compositionally biased region" description="Basic residues" evidence="1">
    <location>
        <begin position="727"/>
        <end position="746"/>
    </location>
</feature>
<accession>A0ABP3ANV9</accession>